<name>A0A6A2ZPV6_HIBSY</name>
<protein>
    <submittedName>
        <fullName evidence="3">Strictosidine synthase family protein expressed</fullName>
    </submittedName>
</protein>
<proteinExistence type="inferred from homology"/>
<organism evidence="3 4">
    <name type="scientific">Hibiscus syriacus</name>
    <name type="common">Rose of Sharon</name>
    <dbReference type="NCBI Taxonomy" id="106335"/>
    <lineage>
        <taxon>Eukaryota</taxon>
        <taxon>Viridiplantae</taxon>
        <taxon>Streptophyta</taxon>
        <taxon>Embryophyta</taxon>
        <taxon>Tracheophyta</taxon>
        <taxon>Spermatophyta</taxon>
        <taxon>Magnoliopsida</taxon>
        <taxon>eudicotyledons</taxon>
        <taxon>Gunneridae</taxon>
        <taxon>Pentapetalae</taxon>
        <taxon>rosids</taxon>
        <taxon>malvids</taxon>
        <taxon>Malvales</taxon>
        <taxon>Malvaceae</taxon>
        <taxon>Malvoideae</taxon>
        <taxon>Hibiscus</taxon>
    </lineage>
</organism>
<evidence type="ECO:0000256" key="1">
    <source>
        <dbReference type="ARBA" id="ARBA00006432"/>
    </source>
</evidence>
<sequence>MIRFVKYSWTRLVPTTPRLLVSSVAQNYRHFSRFAGDVGYDDDLQHPGSWKSMEGLRRCSANYVPLSPISFLERAAKVYRDRTSLVYGSRKFTWSLTHQRCVKLASALSQLGISPG</sequence>
<dbReference type="AlphaFoldDB" id="A0A6A2ZPV6"/>
<evidence type="ECO:0000256" key="2">
    <source>
        <dbReference type="ARBA" id="ARBA00022598"/>
    </source>
</evidence>
<keyword evidence="4" id="KW-1185">Reference proteome</keyword>
<keyword evidence="2" id="KW-0436">Ligase</keyword>
<dbReference type="EMBL" id="VEPZ02001119">
    <property type="protein sequence ID" value="KAE8693447.1"/>
    <property type="molecule type" value="Genomic_DNA"/>
</dbReference>
<gene>
    <name evidence="3" type="ORF">F3Y22_tig00110812pilonHSYRG00104</name>
</gene>
<dbReference type="SUPFAM" id="SSF56801">
    <property type="entry name" value="Acetyl-CoA synthetase-like"/>
    <property type="match status" value="1"/>
</dbReference>
<dbReference type="GO" id="GO:0016874">
    <property type="term" value="F:ligase activity"/>
    <property type="evidence" value="ECO:0007669"/>
    <property type="project" value="UniProtKB-KW"/>
</dbReference>
<dbReference type="Proteomes" id="UP000436088">
    <property type="component" value="Unassembled WGS sequence"/>
</dbReference>
<dbReference type="Gene3D" id="3.40.50.980">
    <property type="match status" value="1"/>
</dbReference>
<dbReference type="PANTHER" id="PTHR43859">
    <property type="entry name" value="ACYL-ACTIVATING ENZYME"/>
    <property type="match status" value="1"/>
</dbReference>
<comment type="caution">
    <text evidence="3">The sequence shown here is derived from an EMBL/GenBank/DDBJ whole genome shotgun (WGS) entry which is preliminary data.</text>
</comment>
<comment type="similarity">
    <text evidence="1">Belongs to the ATP-dependent AMP-binding enzyme family.</text>
</comment>
<reference evidence="3" key="1">
    <citation type="submission" date="2019-09" db="EMBL/GenBank/DDBJ databases">
        <title>Draft genome information of white flower Hibiscus syriacus.</title>
        <authorList>
            <person name="Kim Y.-M."/>
        </authorList>
    </citation>
    <scope>NUCLEOTIDE SEQUENCE [LARGE SCALE GENOMIC DNA]</scope>
    <source>
        <strain evidence="3">YM2019G1</strain>
    </source>
</reference>
<evidence type="ECO:0000313" key="3">
    <source>
        <dbReference type="EMBL" id="KAE8693447.1"/>
    </source>
</evidence>
<accession>A0A6A2ZPV6</accession>
<dbReference type="PANTHER" id="PTHR43859:SF5">
    <property type="entry name" value="ISOVALERATE--COA LIGASE AAE2"/>
    <property type="match status" value="1"/>
</dbReference>
<evidence type="ECO:0000313" key="4">
    <source>
        <dbReference type="Proteomes" id="UP000436088"/>
    </source>
</evidence>